<reference evidence="2 3" key="1">
    <citation type="submission" date="2017-01" db="EMBL/GenBank/DDBJ databases">
        <title>Draft genome sequence of Bacillus oleronius.</title>
        <authorList>
            <person name="Allam M."/>
        </authorList>
    </citation>
    <scope>NUCLEOTIDE SEQUENCE [LARGE SCALE GENOMIC DNA]</scope>
    <source>
        <strain evidence="2 3">DSM 9356</strain>
    </source>
</reference>
<organism evidence="2 3">
    <name type="scientific">Heyndrickxia oleronia</name>
    <dbReference type="NCBI Taxonomy" id="38875"/>
    <lineage>
        <taxon>Bacteria</taxon>
        <taxon>Bacillati</taxon>
        <taxon>Bacillota</taxon>
        <taxon>Bacilli</taxon>
        <taxon>Bacillales</taxon>
        <taxon>Bacillaceae</taxon>
        <taxon>Heyndrickxia</taxon>
    </lineage>
</organism>
<dbReference type="Proteomes" id="UP000189761">
    <property type="component" value="Unassembled WGS sequence"/>
</dbReference>
<keyword evidence="1" id="KW-1133">Transmembrane helix</keyword>
<sequence length="98" mass="11180">MFDNKSTWSVIFSILGIMLYIMSYRIFDNPTFSEKIIIAIIICGSLVSMFLSIVYGIIGMKKKERGPFKYIGITIIFLFFVGIALSPIFMGLFGFREP</sequence>
<comment type="caution">
    <text evidence="2">The sequence shown here is derived from an EMBL/GenBank/DDBJ whole genome shotgun (WGS) entry which is preliminary data.</text>
</comment>
<evidence type="ECO:0000256" key="1">
    <source>
        <dbReference type="SAM" id="Phobius"/>
    </source>
</evidence>
<dbReference type="AlphaFoldDB" id="A0A8E2I4I7"/>
<keyword evidence="1" id="KW-0472">Membrane</keyword>
<protein>
    <submittedName>
        <fullName evidence="2">Uncharacterized protein</fullName>
    </submittedName>
</protein>
<accession>A0A8E2I4I7</accession>
<keyword evidence="1" id="KW-0812">Transmembrane</keyword>
<keyword evidence="3" id="KW-1185">Reference proteome</keyword>
<name>A0A8E2I4I7_9BACI</name>
<evidence type="ECO:0000313" key="2">
    <source>
        <dbReference type="EMBL" id="OOP66561.1"/>
    </source>
</evidence>
<proteinExistence type="predicted"/>
<evidence type="ECO:0000313" key="3">
    <source>
        <dbReference type="Proteomes" id="UP000189761"/>
    </source>
</evidence>
<feature type="transmembrane region" description="Helical" evidence="1">
    <location>
        <begin position="36"/>
        <end position="58"/>
    </location>
</feature>
<gene>
    <name evidence="2" type="ORF">BWZ43_20320</name>
</gene>
<feature type="transmembrane region" description="Helical" evidence="1">
    <location>
        <begin position="70"/>
        <end position="95"/>
    </location>
</feature>
<dbReference type="EMBL" id="MTLA01000296">
    <property type="protein sequence ID" value="OOP66561.1"/>
    <property type="molecule type" value="Genomic_DNA"/>
</dbReference>
<feature type="transmembrane region" description="Helical" evidence="1">
    <location>
        <begin position="7"/>
        <end position="24"/>
    </location>
</feature>
<dbReference type="RefSeq" id="WP_078111057.1">
    <property type="nucleotide sequence ID" value="NZ_CP065424.1"/>
</dbReference>